<dbReference type="Gene3D" id="1.20.1540.10">
    <property type="entry name" value="Rhomboid-like"/>
    <property type="match status" value="1"/>
</dbReference>
<evidence type="ECO:0000256" key="5">
    <source>
        <dbReference type="ARBA" id="ARBA00022989"/>
    </source>
</evidence>
<dbReference type="RefSeq" id="WP_015202699.1">
    <property type="nucleotide sequence ID" value="NC_019753.1"/>
</dbReference>
<name>K9VYH3_9CYAN</name>
<feature type="transmembrane region" description="Helical" evidence="7">
    <location>
        <begin position="171"/>
        <end position="191"/>
    </location>
</feature>
<feature type="transmembrane region" description="Helical" evidence="7">
    <location>
        <begin position="140"/>
        <end position="159"/>
    </location>
</feature>
<comment type="subcellular location">
    <subcellularLocation>
        <location evidence="1">Membrane</location>
        <topology evidence="1">Multi-pass membrane protein</topology>
    </subcellularLocation>
</comment>
<dbReference type="PANTHER" id="PTHR43731">
    <property type="entry name" value="RHOMBOID PROTEASE"/>
    <property type="match status" value="1"/>
</dbReference>
<dbReference type="InterPro" id="IPR050925">
    <property type="entry name" value="Rhomboid_protease_S54"/>
</dbReference>
<dbReference type="PANTHER" id="PTHR43731:SF14">
    <property type="entry name" value="PRESENILIN-ASSOCIATED RHOMBOID-LIKE PROTEIN, MITOCHONDRIAL"/>
    <property type="match status" value="1"/>
</dbReference>
<keyword evidence="5 7" id="KW-1133">Transmembrane helix</keyword>
<dbReference type="PATRIC" id="fig|1173022.3.peg.1829"/>
<organism evidence="9 10">
    <name type="scientific">Crinalium epipsammum PCC 9333</name>
    <dbReference type="NCBI Taxonomy" id="1173022"/>
    <lineage>
        <taxon>Bacteria</taxon>
        <taxon>Bacillati</taxon>
        <taxon>Cyanobacteriota</taxon>
        <taxon>Cyanophyceae</taxon>
        <taxon>Gomontiellales</taxon>
        <taxon>Gomontiellaceae</taxon>
        <taxon>Crinalium</taxon>
    </lineage>
</organism>
<evidence type="ECO:0000256" key="2">
    <source>
        <dbReference type="ARBA" id="ARBA00009045"/>
    </source>
</evidence>
<evidence type="ECO:0000256" key="1">
    <source>
        <dbReference type="ARBA" id="ARBA00004141"/>
    </source>
</evidence>
<dbReference type="Proteomes" id="UP000010472">
    <property type="component" value="Chromosome"/>
</dbReference>
<gene>
    <name evidence="9" type="ORF">Cri9333_1692</name>
</gene>
<dbReference type="GO" id="GO:0016020">
    <property type="term" value="C:membrane"/>
    <property type="evidence" value="ECO:0007669"/>
    <property type="project" value="UniProtKB-SubCell"/>
</dbReference>
<protein>
    <submittedName>
        <fullName evidence="9">Peptidase S54, rhomboid domain protein</fullName>
    </submittedName>
</protein>
<dbReference type="InterPro" id="IPR022764">
    <property type="entry name" value="Peptidase_S54_rhomboid_dom"/>
</dbReference>
<evidence type="ECO:0000256" key="3">
    <source>
        <dbReference type="ARBA" id="ARBA00022692"/>
    </source>
</evidence>
<dbReference type="GO" id="GO:0004252">
    <property type="term" value="F:serine-type endopeptidase activity"/>
    <property type="evidence" value="ECO:0007669"/>
    <property type="project" value="InterPro"/>
</dbReference>
<dbReference type="OrthoDB" id="9813074at2"/>
<evidence type="ECO:0000256" key="6">
    <source>
        <dbReference type="ARBA" id="ARBA00023136"/>
    </source>
</evidence>
<keyword evidence="10" id="KW-1185">Reference proteome</keyword>
<accession>K9VYH3</accession>
<dbReference type="KEGG" id="cep:Cri9333_1692"/>
<feature type="domain" description="Peptidase S54 rhomboid" evidence="8">
    <location>
        <begin position="80"/>
        <end position="231"/>
    </location>
</feature>
<evidence type="ECO:0000313" key="10">
    <source>
        <dbReference type="Proteomes" id="UP000010472"/>
    </source>
</evidence>
<feature type="transmembrane region" description="Helical" evidence="7">
    <location>
        <begin position="114"/>
        <end position="134"/>
    </location>
</feature>
<feature type="transmembrane region" description="Helical" evidence="7">
    <location>
        <begin position="69"/>
        <end position="102"/>
    </location>
</feature>
<dbReference type="STRING" id="1173022.Cri9333_1692"/>
<keyword evidence="4" id="KW-0378">Hydrolase</keyword>
<sequence length="241" mass="26928">MIPISDNIPNRSQPLVNYLLIGFNICIFLGELKLDIAGKLQNFINHWGIIPNRIITVILDAFTTHNPAAWVAVMIGAGSLLSAMFLHSSFSQILGNLLFLFVFGKNIEAHFGHLRYLIFYMISGIATEILQILVEPKLTIPLLGANGAIASVLGAYIFLFPKARIETILPLVIIFIPITLPAWFYLFWWFIQQAFYGIGSLNIAGGINLFSIGYWAHGLGIIIGIILIWYAQRGKTKIRQI</sequence>
<proteinExistence type="inferred from homology"/>
<evidence type="ECO:0000256" key="4">
    <source>
        <dbReference type="ARBA" id="ARBA00022801"/>
    </source>
</evidence>
<reference evidence="9 10" key="1">
    <citation type="submission" date="2012-06" db="EMBL/GenBank/DDBJ databases">
        <title>Finished chromosome of genome of Crinalium epipsammum PCC 9333.</title>
        <authorList>
            <consortium name="US DOE Joint Genome Institute"/>
            <person name="Gugger M."/>
            <person name="Coursin T."/>
            <person name="Rippka R."/>
            <person name="Tandeau De Marsac N."/>
            <person name="Huntemann M."/>
            <person name="Wei C.-L."/>
            <person name="Han J."/>
            <person name="Detter J.C."/>
            <person name="Han C."/>
            <person name="Tapia R."/>
            <person name="Davenport K."/>
            <person name="Daligault H."/>
            <person name="Erkkila T."/>
            <person name="Gu W."/>
            <person name="Munk A.C.C."/>
            <person name="Teshima H."/>
            <person name="Xu Y."/>
            <person name="Chain P."/>
            <person name="Chen A."/>
            <person name="Krypides N."/>
            <person name="Mavromatis K."/>
            <person name="Markowitz V."/>
            <person name="Szeto E."/>
            <person name="Ivanova N."/>
            <person name="Mikhailova N."/>
            <person name="Ovchinnikova G."/>
            <person name="Pagani I."/>
            <person name="Pati A."/>
            <person name="Goodwin L."/>
            <person name="Peters L."/>
            <person name="Pitluck S."/>
            <person name="Woyke T."/>
            <person name="Kerfeld C."/>
        </authorList>
    </citation>
    <scope>NUCLEOTIDE SEQUENCE [LARGE SCALE GENOMIC DNA]</scope>
    <source>
        <strain evidence="9 10">PCC 9333</strain>
    </source>
</reference>
<dbReference type="EMBL" id="CP003620">
    <property type="protein sequence ID" value="AFZ12579.1"/>
    <property type="molecule type" value="Genomic_DNA"/>
</dbReference>
<dbReference type="SUPFAM" id="SSF144091">
    <property type="entry name" value="Rhomboid-like"/>
    <property type="match status" value="1"/>
</dbReference>
<dbReference type="Pfam" id="PF01694">
    <property type="entry name" value="Rhomboid"/>
    <property type="match status" value="1"/>
</dbReference>
<evidence type="ECO:0000259" key="8">
    <source>
        <dbReference type="Pfam" id="PF01694"/>
    </source>
</evidence>
<dbReference type="AlphaFoldDB" id="K9VYH3"/>
<comment type="similarity">
    <text evidence="2">Belongs to the peptidase S54 family.</text>
</comment>
<dbReference type="HOGENOM" id="CLU_055068_5_1_3"/>
<keyword evidence="3 7" id="KW-0812">Transmembrane</keyword>
<evidence type="ECO:0000256" key="7">
    <source>
        <dbReference type="SAM" id="Phobius"/>
    </source>
</evidence>
<dbReference type="eggNOG" id="COG0705">
    <property type="taxonomic scope" value="Bacteria"/>
</dbReference>
<dbReference type="InterPro" id="IPR035952">
    <property type="entry name" value="Rhomboid-like_sf"/>
</dbReference>
<keyword evidence="6 7" id="KW-0472">Membrane</keyword>
<evidence type="ECO:0000313" key="9">
    <source>
        <dbReference type="EMBL" id="AFZ12579.1"/>
    </source>
</evidence>
<feature type="transmembrane region" description="Helical" evidence="7">
    <location>
        <begin position="211"/>
        <end position="231"/>
    </location>
</feature>
<feature type="transmembrane region" description="Helical" evidence="7">
    <location>
        <begin position="15"/>
        <end position="32"/>
    </location>
</feature>